<dbReference type="GO" id="GO:0005852">
    <property type="term" value="C:eukaryotic translation initiation factor 3 complex"/>
    <property type="evidence" value="ECO:0007669"/>
    <property type="project" value="InterPro"/>
</dbReference>
<evidence type="ECO:0000256" key="1">
    <source>
        <dbReference type="ARBA" id="ARBA00022490"/>
    </source>
</evidence>
<evidence type="ECO:0000256" key="4">
    <source>
        <dbReference type="ARBA" id="ARBA00022917"/>
    </source>
</evidence>
<dbReference type="GO" id="GO:0031369">
    <property type="term" value="F:translation initiation factor binding"/>
    <property type="evidence" value="ECO:0007669"/>
    <property type="project" value="InterPro"/>
</dbReference>
<dbReference type="InterPro" id="IPR011400">
    <property type="entry name" value="EIF3B"/>
</dbReference>
<keyword evidence="3" id="KW-0694">RNA-binding</keyword>
<dbReference type="InterPro" id="IPR013979">
    <property type="entry name" value="TIF_beta_prop-like"/>
</dbReference>
<sequence>FEMTLDQKEFAKVAYLQLMSTQEHYSVTDIEWDPTGCYVITSSSFWRHNVSIKKDLLS</sequence>
<dbReference type="Proteomes" id="UP000266673">
    <property type="component" value="Unassembled WGS sequence"/>
</dbReference>
<dbReference type="AlphaFoldDB" id="A0A397VKW6"/>
<evidence type="ECO:0000256" key="3">
    <source>
        <dbReference type="ARBA" id="ARBA00022884"/>
    </source>
</evidence>
<evidence type="ECO:0000313" key="7">
    <source>
        <dbReference type="Proteomes" id="UP000266673"/>
    </source>
</evidence>
<comment type="caution">
    <text evidence="6">The sequence shown here is derived from an EMBL/GenBank/DDBJ whole genome shotgun (WGS) entry which is preliminary data.</text>
</comment>
<evidence type="ECO:0000259" key="5">
    <source>
        <dbReference type="Pfam" id="PF08662"/>
    </source>
</evidence>
<name>A0A397VKW6_9GLOM</name>
<dbReference type="STRING" id="44941.A0A397VKW6"/>
<keyword evidence="2" id="KW-0396">Initiation factor</keyword>
<keyword evidence="1" id="KW-0963">Cytoplasm</keyword>
<protein>
    <recommendedName>
        <fullName evidence="5">Translation initiation factor beta propellor-like domain-containing protein</fullName>
    </recommendedName>
</protein>
<evidence type="ECO:0000313" key="6">
    <source>
        <dbReference type="EMBL" id="RIB22632.1"/>
    </source>
</evidence>
<dbReference type="GO" id="GO:0003743">
    <property type="term" value="F:translation initiation factor activity"/>
    <property type="evidence" value="ECO:0007669"/>
    <property type="project" value="UniProtKB-KW"/>
</dbReference>
<keyword evidence="7" id="KW-1185">Reference proteome</keyword>
<accession>A0A397VKW6</accession>
<dbReference type="OrthoDB" id="10250414at2759"/>
<evidence type="ECO:0000256" key="2">
    <source>
        <dbReference type="ARBA" id="ARBA00022540"/>
    </source>
</evidence>
<reference evidence="6 7" key="1">
    <citation type="submission" date="2018-06" db="EMBL/GenBank/DDBJ databases">
        <title>Comparative genomics reveals the genomic features of Rhizophagus irregularis, R. cerebriforme, R. diaphanum and Gigaspora rosea, and their symbiotic lifestyle signature.</title>
        <authorList>
            <person name="Morin E."/>
            <person name="San Clemente H."/>
            <person name="Chen E.C.H."/>
            <person name="De La Providencia I."/>
            <person name="Hainaut M."/>
            <person name="Kuo A."/>
            <person name="Kohler A."/>
            <person name="Murat C."/>
            <person name="Tang N."/>
            <person name="Roy S."/>
            <person name="Loubradou J."/>
            <person name="Henrissat B."/>
            <person name="Grigoriev I.V."/>
            <person name="Corradi N."/>
            <person name="Roux C."/>
            <person name="Martin F.M."/>
        </authorList>
    </citation>
    <scope>NUCLEOTIDE SEQUENCE [LARGE SCALE GENOMIC DNA]</scope>
    <source>
        <strain evidence="6 7">DAOM 194757</strain>
    </source>
</reference>
<feature type="non-terminal residue" evidence="6">
    <location>
        <position position="1"/>
    </location>
</feature>
<organism evidence="6 7">
    <name type="scientific">Gigaspora rosea</name>
    <dbReference type="NCBI Taxonomy" id="44941"/>
    <lineage>
        <taxon>Eukaryota</taxon>
        <taxon>Fungi</taxon>
        <taxon>Fungi incertae sedis</taxon>
        <taxon>Mucoromycota</taxon>
        <taxon>Glomeromycotina</taxon>
        <taxon>Glomeromycetes</taxon>
        <taxon>Diversisporales</taxon>
        <taxon>Gigasporaceae</taxon>
        <taxon>Gigaspora</taxon>
    </lineage>
</organism>
<keyword evidence="4" id="KW-0648">Protein biosynthesis</keyword>
<gene>
    <name evidence="6" type="ORF">C2G38_1960519</name>
</gene>
<proteinExistence type="predicted"/>
<feature type="domain" description="Translation initiation factor beta propellor-like" evidence="5">
    <location>
        <begin position="9"/>
        <end position="51"/>
    </location>
</feature>
<dbReference type="PANTHER" id="PTHR14068:SF0">
    <property type="entry name" value="EUKARYOTIC TRANSLATION INITIATION FACTOR 3 SUBUNIT B"/>
    <property type="match status" value="1"/>
</dbReference>
<dbReference type="Pfam" id="PF08662">
    <property type="entry name" value="eIF2A"/>
    <property type="match status" value="1"/>
</dbReference>
<dbReference type="PANTHER" id="PTHR14068">
    <property type="entry name" value="EUKARYOTIC TRANSLATION INITIATION FACTOR 3 EIF3 -RELATED"/>
    <property type="match status" value="1"/>
</dbReference>
<dbReference type="GO" id="GO:0003723">
    <property type="term" value="F:RNA binding"/>
    <property type="evidence" value="ECO:0007669"/>
    <property type="project" value="UniProtKB-KW"/>
</dbReference>
<dbReference type="EMBL" id="QKWP01000300">
    <property type="protein sequence ID" value="RIB22632.1"/>
    <property type="molecule type" value="Genomic_DNA"/>
</dbReference>